<dbReference type="InParanoid" id="F6R2V7"/>
<dbReference type="AlphaFoldDB" id="F6R2V7"/>
<feature type="transmembrane region" description="Helical" evidence="6">
    <location>
        <begin position="90"/>
        <end position="111"/>
    </location>
</feature>
<dbReference type="PIRSF" id="PIRSF036436">
    <property type="entry name" value="UCP036436"/>
    <property type="match status" value="1"/>
</dbReference>
<keyword evidence="3 6" id="KW-1133">Transmembrane helix</keyword>
<dbReference type="Proteomes" id="UP000008144">
    <property type="component" value="Chromosome 4"/>
</dbReference>
<keyword evidence="4 6" id="KW-0472">Membrane</keyword>
<evidence type="ECO:0000256" key="1">
    <source>
        <dbReference type="ARBA" id="ARBA00004141"/>
    </source>
</evidence>
<evidence type="ECO:0000256" key="5">
    <source>
        <dbReference type="SAM" id="MobiDB-lite"/>
    </source>
</evidence>
<comment type="subcellular location">
    <subcellularLocation>
        <location evidence="1">Membrane</location>
        <topology evidence="1">Multi-pass membrane protein</topology>
    </subcellularLocation>
</comment>
<feature type="transmembrane region" description="Helical" evidence="6">
    <location>
        <begin position="123"/>
        <end position="140"/>
    </location>
</feature>
<dbReference type="GeneTree" id="ENSGT00390000017237"/>
<feature type="compositionally biased region" description="Polar residues" evidence="5">
    <location>
        <begin position="376"/>
        <end position="385"/>
    </location>
</feature>
<keyword evidence="2 6" id="KW-0812">Transmembrane</keyword>
<feature type="domain" description="EamA" evidence="7">
    <location>
        <begin position="40"/>
        <end position="162"/>
    </location>
</feature>
<reference evidence="8" key="3">
    <citation type="submission" date="2025-08" db="UniProtKB">
        <authorList>
            <consortium name="Ensembl"/>
        </authorList>
    </citation>
    <scope>IDENTIFICATION</scope>
</reference>
<evidence type="ECO:0000256" key="6">
    <source>
        <dbReference type="SAM" id="Phobius"/>
    </source>
</evidence>
<dbReference type="OMA" id="FIYKHNV"/>
<accession>F6R2V7</accession>
<evidence type="ECO:0000256" key="2">
    <source>
        <dbReference type="ARBA" id="ARBA00022692"/>
    </source>
</evidence>
<sequence length="385" mass="42422">KMWTPYQLFIAVGMVITGSINTLATKWADKQSAPGPNGVVHAFDHPFLQAVGMFIGEFSCLVVFQIWIRYQKWTIKKDPTKEVNFGNQKFSPFLFLGPAVCDMTATSLMYIGLNYTYASSFQMLRGAIIVFTALLSVAFLRQFITKKKWLGIFLVLVGLVLVGLSDILFNSNSQYGPNEVITGDLIILIAQIISATQVVLEEKFVNGKDILPLQAVGWEGFFGMTILGTLLIPMYFIPASSFSNNPRGVLEDALDGLYQIGQNSTLALAQIGSVCSIAFFNFFGISVTKQLNATTRMVLDSIRTIVIWAVSLAVKWSTFQYLQAIGFVVLIGGTVIYNNLAPIPCLDPPPQVQPINESKPEYSDEAASEKTPLLYDTQSITNQTA</sequence>
<dbReference type="HOGENOM" id="CLU_025028_1_0_1"/>
<protein>
    <recommendedName>
        <fullName evidence="7">EamA domain-containing protein</fullName>
    </recommendedName>
</protein>
<dbReference type="PANTHER" id="PTHR13146:SF0">
    <property type="entry name" value="SOLUTE CARRIER FAMILY 35 MEMBER F6"/>
    <property type="match status" value="1"/>
</dbReference>
<evidence type="ECO:0000313" key="8">
    <source>
        <dbReference type="Ensembl" id="ENSCINP00000018042.3"/>
    </source>
</evidence>
<name>F6R2V7_CIOIN</name>
<dbReference type="SUPFAM" id="SSF103481">
    <property type="entry name" value="Multidrug resistance efflux transporter EmrE"/>
    <property type="match status" value="1"/>
</dbReference>
<feature type="transmembrane region" description="Helical" evidence="6">
    <location>
        <begin position="149"/>
        <end position="169"/>
    </location>
</feature>
<feature type="transmembrane region" description="Helical" evidence="6">
    <location>
        <begin position="7"/>
        <end position="27"/>
    </location>
</feature>
<feature type="transmembrane region" description="Helical" evidence="6">
    <location>
        <begin position="47"/>
        <end position="70"/>
    </location>
</feature>
<dbReference type="InterPro" id="IPR000620">
    <property type="entry name" value="EamA_dom"/>
</dbReference>
<feature type="transmembrane region" description="Helical" evidence="6">
    <location>
        <begin position="266"/>
        <end position="285"/>
    </location>
</feature>
<dbReference type="InterPro" id="IPR037185">
    <property type="entry name" value="EmrE-like"/>
</dbReference>
<proteinExistence type="predicted"/>
<feature type="transmembrane region" description="Helical" evidence="6">
    <location>
        <begin position="181"/>
        <end position="200"/>
    </location>
</feature>
<dbReference type="PANTHER" id="PTHR13146">
    <property type="match status" value="1"/>
</dbReference>
<evidence type="ECO:0000256" key="4">
    <source>
        <dbReference type="ARBA" id="ARBA00023136"/>
    </source>
</evidence>
<dbReference type="STRING" id="7719.ENSCINP00000018042"/>
<dbReference type="GO" id="GO:0016020">
    <property type="term" value="C:membrane"/>
    <property type="evidence" value="ECO:0000318"/>
    <property type="project" value="GO_Central"/>
</dbReference>
<dbReference type="Ensembl" id="ENSCINT00000018042.3">
    <property type="protein sequence ID" value="ENSCINP00000018042.3"/>
    <property type="gene ID" value="ENSCING00000008864.3"/>
</dbReference>
<keyword evidence="9" id="KW-1185">Reference proteome</keyword>
<dbReference type="Pfam" id="PF00892">
    <property type="entry name" value="EamA"/>
    <property type="match status" value="1"/>
</dbReference>
<dbReference type="Gene3D" id="1.10.3730.20">
    <property type="match status" value="1"/>
</dbReference>
<evidence type="ECO:0000313" key="9">
    <source>
        <dbReference type="Proteomes" id="UP000008144"/>
    </source>
</evidence>
<feature type="transmembrane region" description="Helical" evidence="6">
    <location>
        <begin position="220"/>
        <end position="237"/>
    </location>
</feature>
<evidence type="ECO:0000256" key="3">
    <source>
        <dbReference type="ARBA" id="ARBA00022989"/>
    </source>
</evidence>
<dbReference type="EMBL" id="EAAA01002009">
    <property type="status" value="NOT_ANNOTATED_CDS"/>
    <property type="molecule type" value="Genomic_DNA"/>
</dbReference>
<dbReference type="InterPro" id="IPR012404">
    <property type="entry name" value="UCP036436"/>
</dbReference>
<reference evidence="8" key="4">
    <citation type="submission" date="2025-09" db="UniProtKB">
        <authorList>
            <consortium name="Ensembl"/>
        </authorList>
    </citation>
    <scope>IDENTIFICATION</scope>
</reference>
<organism evidence="8 9">
    <name type="scientific">Ciona intestinalis</name>
    <name type="common">Transparent sea squirt</name>
    <name type="synonym">Ascidia intestinalis</name>
    <dbReference type="NCBI Taxonomy" id="7719"/>
    <lineage>
        <taxon>Eukaryota</taxon>
        <taxon>Metazoa</taxon>
        <taxon>Chordata</taxon>
        <taxon>Tunicata</taxon>
        <taxon>Ascidiacea</taxon>
        <taxon>Phlebobranchia</taxon>
        <taxon>Cionidae</taxon>
        <taxon>Ciona</taxon>
    </lineage>
</organism>
<reference evidence="9" key="1">
    <citation type="journal article" date="2002" name="Science">
        <title>The draft genome of Ciona intestinalis: insights into chordate and vertebrate origins.</title>
        <authorList>
            <person name="Dehal P."/>
            <person name="Satou Y."/>
            <person name="Campbell R.K."/>
            <person name="Chapman J."/>
            <person name="Degnan B."/>
            <person name="De Tomaso A."/>
            <person name="Davidson B."/>
            <person name="Di Gregorio A."/>
            <person name="Gelpke M."/>
            <person name="Goodstein D.M."/>
            <person name="Harafuji N."/>
            <person name="Hastings K.E."/>
            <person name="Ho I."/>
            <person name="Hotta K."/>
            <person name="Huang W."/>
            <person name="Kawashima T."/>
            <person name="Lemaire P."/>
            <person name="Martinez D."/>
            <person name="Meinertzhagen I.A."/>
            <person name="Necula S."/>
            <person name="Nonaka M."/>
            <person name="Putnam N."/>
            <person name="Rash S."/>
            <person name="Saiga H."/>
            <person name="Satake M."/>
            <person name="Terry A."/>
            <person name="Yamada L."/>
            <person name="Wang H.G."/>
            <person name="Awazu S."/>
            <person name="Azumi K."/>
            <person name="Boore J."/>
            <person name="Branno M."/>
            <person name="Chin-Bow S."/>
            <person name="DeSantis R."/>
            <person name="Doyle S."/>
            <person name="Francino P."/>
            <person name="Keys D.N."/>
            <person name="Haga S."/>
            <person name="Hayashi H."/>
            <person name="Hino K."/>
            <person name="Imai K.S."/>
            <person name="Inaba K."/>
            <person name="Kano S."/>
            <person name="Kobayashi K."/>
            <person name="Kobayashi M."/>
            <person name="Lee B.I."/>
            <person name="Makabe K.W."/>
            <person name="Manohar C."/>
            <person name="Matassi G."/>
            <person name="Medina M."/>
            <person name="Mochizuki Y."/>
            <person name="Mount S."/>
            <person name="Morishita T."/>
            <person name="Miura S."/>
            <person name="Nakayama A."/>
            <person name="Nishizaka S."/>
            <person name="Nomoto H."/>
            <person name="Ohta F."/>
            <person name="Oishi K."/>
            <person name="Rigoutsos I."/>
            <person name="Sano M."/>
            <person name="Sasaki A."/>
            <person name="Sasakura Y."/>
            <person name="Shoguchi E."/>
            <person name="Shin-i T."/>
            <person name="Spagnuolo A."/>
            <person name="Stainier D."/>
            <person name="Suzuki M.M."/>
            <person name="Tassy O."/>
            <person name="Takatori N."/>
            <person name="Tokuoka M."/>
            <person name="Yagi K."/>
            <person name="Yoshizaki F."/>
            <person name="Wada S."/>
            <person name="Zhang C."/>
            <person name="Hyatt P.D."/>
            <person name="Larimer F."/>
            <person name="Detter C."/>
            <person name="Doggett N."/>
            <person name="Glavina T."/>
            <person name="Hawkins T."/>
            <person name="Richardson P."/>
            <person name="Lucas S."/>
            <person name="Kohara Y."/>
            <person name="Levine M."/>
            <person name="Satoh N."/>
            <person name="Rokhsar D.S."/>
        </authorList>
    </citation>
    <scope>NUCLEOTIDE SEQUENCE [LARGE SCALE GENOMIC DNA]</scope>
</reference>
<evidence type="ECO:0000259" key="7">
    <source>
        <dbReference type="Pfam" id="PF00892"/>
    </source>
</evidence>
<feature type="region of interest" description="Disordered" evidence="5">
    <location>
        <begin position="352"/>
        <end position="385"/>
    </location>
</feature>
<dbReference type="EMBL" id="EAAA01002008">
    <property type="status" value="NOT_ANNOTATED_CDS"/>
    <property type="molecule type" value="Genomic_DNA"/>
</dbReference>
<dbReference type="FunCoup" id="F6R2V7">
    <property type="interactions" value="195"/>
</dbReference>
<reference evidence="8" key="2">
    <citation type="journal article" date="2008" name="Genome Biol.">
        <title>Improved genome assembly and evidence-based global gene model set for the chordate Ciona intestinalis: new insight into intron and operon populations.</title>
        <authorList>
            <person name="Satou Y."/>
            <person name="Mineta K."/>
            <person name="Ogasawara M."/>
            <person name="Sasakura Y."/>
            <person name="Shoguchi E."/>
            <person name="Ueno K."/>
            <person name="Yamada L."/>
            <person name="Matsumoto J."/>
            <person name="Wasserscheid J."/>
            <person name="Dewar K."/>
            <person name="Wiley G.B."/>
            <person name="Macmil S.L."/>
            <person name="Roe B.A."/>
            <person name="Zeller R.W."/>
            <person name="Hastings K.E."/>
            <person name="Lemaire P."/>
            <person name="Lindquist E."/>
            <person name="Endo T."/>
            <person name="Hotta K."/>
            <person name="Inaba K."/>
        </authorList>
    </citation>
    <scope>NUCLEOTIDE SEQUENCE [LARGE SCALE GENOMIC DNA]</scope>
    <source>
        <strain evidence="8">wild type</strain>
    </source>
</reference>